<sequence length="168" mass="18717">MIVQLKLVLDCEPDAAWHALQSPAGLREVASPWLDFASLEPEGLPTQWPNGEHLMRALALRTVQVGTVAVDITRPGDLPQEVRMLRDTGGLRGGLGRGLREWDHRMAVSPAPGGTLYRDRLHFSGPLAAPSWYPIWLFWQWRGLRLRQLAPTWSFDAAPLRSQPASAP</sequence>
<dbReference type="Gene3D" id="3.30.530.20">
    <property type="match status" value="1"/>
</dbReference>
<dbReference type="RefSeq" id="WP_083363010.1">
    <property type="nucleotide sequence ID" value="NZ_LT629742.1"/>
</dbReference>
<dbReference type="AlphaFoldDB" id="A0A1H1PS65"/>
<dbReference type="OrthoDB" id="7428016at2"/>
<dbReference type="EMBL" id="LT629742">
    <property type="protein sequence ID" value="SDS13847.1"/>
    <property type="molecule type" value="Genomic_DNA"/>
</dbReference>
<evidence type="ECO:0000313" key="2">
    <source>
        <dbReference type="Proteomes" id="UP000181956"/>
    </source>
</evidence>
<evidence type="ECO:0000313" key="1">
    <source>
        <dbReference type="EMBL" id="SDS13847.1"/>
    </source>
</evidence>
<proteinExistence type="predicted"/>
<protein>
    <recommendedName>
        <fullName evidence="3">SRPBCC family protein</fullName>
    </recommendedName>
</protein>
<evidence type="ECO:0008006" key="3">
    <source>
        <dbReference type="Google" id="ProtNLM"/>
    </source>
</evidence>
<dbReference type="Proteomes" id="UP000181956">
    <property type="component" value="Chromosome I"/>
</dbReference>
<dbReference type="InterPro" id="IPR023393">
    <property type="entry name" value="START-like_dom_sf"/>
</dbReference>
<gene>
    <name evidence="1" type="ORF">SAMN04489834_0932</name>
</gene>
<reference evidence="2" key="1">
    <citation type="submission" date="2016-10" db="EMBL/GenBank/DDBJ databases">
        <authorList>
            <person name="Varghese N."/>
            <person name="Submissions S."/>
        </authorList>
    </citation>
    <scope>NUCLEOTIDE SEQUENCE [LARGE SCALE GENOMIC DNA]</scope>
    <source>
        <strain evidence="2">DSM 21772</strain>
    </source>
</reference>
<keyword evidence="2" id="KW-1185">Reference proteome</keyword>
<organism evidence="1 2">
    <name type="scientific">Microterricola viridarii</name>
    <dbReference type="NCBI Taxonomy" id="412690"/>
    <lineage>
        <taxon>Bacteria</taxon>
        <taxon>Bacillati</taxon>
        <taxon>Actinomycetota</taxon>
        <taxon>Actinomycetes</taxon>
        <taxon>Micrococcales</taxon>
        <taxon>Microbacteriaceae</taxon>
        <taxon>Microterricola</taxon>
    </lineage>
</organism>
<accession>A0A1H1PS65</accession>
<name>A0A1H1PS65_9MICO</name>